<proteinExistence type="inferred from homology"/>
<sequence>MSMIRSVNSSAAYGESNLYNTGKGGSSNSALSRHRSSVDKQVYNHGHALYHSDYYPKQYFNSPLEMMHANSFHISTSTIPGQCVQVSSAPCQLMANIHSPTVSNNPYGSFEVCHPDSSSICNISHQTSHSLLGNVSPEQDIDYGEEEIRLKLRELEKVLLYDNEDLDIDDFMGVDDWGEPIQTLLLTNSLKESSSYSSISCVDRNKEPRTAKQLLLDCSAAISEGSIEEAQTIITQLRQMVSIQGDPHQRIAAYMVEGLAARIASSGQGIYKALKCKEPPTSDRLSAMQILFEICPCFKFGYMAANYIILETCRDEENVHIIDFDLNQGVQYINLIQSLSTWPRKPPHIRLSGVDDPESVQRSVEGLKVIGQCLEKLAEDLGVQFKFQAIAAKTGDVTPEMLDCRPGESLVVNFAFQLHHIPDESVSTVNERDQLLRMVKSLKPKLVTIVEQDMNTNTAPFFPRFVEAYNYYSAVFDSLDATLPRDNTDRMNVEKHCLARDIVNIVACEGADRIERYEAAGKWRARMTMAGFVSCPFGSNVNASVRALLKSYCDRYMIKEEPGTLYFGWEGKPLVVASAWK</sequence>
<name>A0A8J5L831_ZINOF</name>
<evidence type="ECO:0000256" key="1">
    <source>
        <dbReference type="ARBA" id="ARBA00023015"/>
    </source>
</evidence>
<feature type="region of interest" description="VHIID" evidence="3">
    <location>
        <begin position="288"/>
        <end position="353"/>
    </location>
</feature>
<keyword evidence="2" id="KW-0804">Transcription</keyword>
<evidence type="ECO:0000256" key="2">
    <source>
        <dbReference type="ARBA" id="ARBA00023163"/>
    </source>
</evidence>
<feature type="short sequence motif" description="VHIID" evidence="3">
    <location>
        <begin position="319"/>
        <end position="323"/>
    </location>
</feature>
<dbReference type="PROSITE" id="PS50985">
    <property type="entry name" value="GRAS"/>
    <property type="match status" value="1"/>
</dbReference>
<keyword evidence="5" id="KW-1185">Reference proteome</keyword>
<keyword evidence="1" id="KW-0805">Transcription regulation</keyword>
<gene>
    <name evidence="4" type="ORF">ZIOFF_035739</name>
</gene>
<dbReference type="OrthoDB" id="615187at2759"/>
<dbReference type="Proteomes" id="UP000734854">
    <property type="component" value="Unassembled WGS sequence"/>
</dbReference>
<dbReference type="EMBL" id="JACMSC010000010">
    <property type="protein sequence ID" value="KAG6503426.1"/>
    <property type="molecule type" value="Genomic_DNA"/>
</dbReference>
<comment type="caution">
    <text evidence="3">Lacks conserved residue(s) required for the propagation of feature annotation.</text>
</comment>
<feature type="region of interest" description="Leucine repeat II (LRII)" evidence="3">
    <location>
        <begin position="369"/>
        <end position="401"/>
    </location>
</feature>
<comment type="caution">
    <text evidence="4">The sequence shown here is derived from an EMBL/GenBank/DDBJ whole genome shotgun (WGS) entry which is preliminary data.</text>
</comment>
<evidence type="ECO:0000313" key="4">
    <source>
        <dbReference type="EMBL" id="KAG6503426.1"/>
    </source>
</evidence>
<accession>A0A8J5L831</accession>
<evidence type="ECO:0000256" key="3">
    <source>
        <dbReference type="PROSITE-ProRule" id="PRU01191"/>
    </source>
</evidence>
<dbReference type="InterPro" id="IPR005202">
    <property type="entry name" value="TF_GRAS"/>
</dbReference>
<feature type="region of interest" description="SAW" evidence="3">
    <location>
        <begin position="507"/>
        <end position="581"/>
    </location>
</feature>
<dbReference type="Pfam" id="PF03514">
    <property type="entry name" value="GRAS"/>
    <property type="match status" value="1"/>
</dbReference>
<reference evidence="4 5" key="1">
    <citation type="submission" date="2020-08" db="EMBL/GenBank/DDBJ databases">
        <title>Plant Genome Project.</title>
        <authorList>
            <person name="Zhang R.-G."/>
        </authorList>
    </citation>
    <scope>NUCLEOTIDE SEQUENCE [LARGE SCALE GENOMIC DNA]</scope>
    <source>
        <tissue evidence="4">Rhizome</tissue>
    </source>
</reference>
<evidence type="ECO:0008006" key="6">
    <source>
        <dbReference type="Google" id="ProtNLM"/>
    </source>
</evidence>
<comment type="similarity">
    <text evidence="3">Belongs to the GRAS family.</text>
</comment>
<organism evidence="4 5">
    <name type="scientific">Zingiber officinale</name>
    <name type="common">Ginger</name>
    <name type="synonym">Amomum zingiber</name>
    <dbReference type="NCBI Taxonomy" id="94328"/>
    <lineage>
        <taxon>Eukaryota</taxon>
        <taxon>Viridiplantae</taxon>
        <taxon>Streptophyta</taxon>
        <taxon>Embryophyta</taxon>
        <taxon>Tracheophyta</taxon>
        <taxon>Spermatophyta</taxon>
        <taxon>Magnoliopsida</taxon>
        <taxon>Liliopsida</taxon>
        <taxon>Zingiberales</taxon>
        <taxon>Zingiberaceae</taxon>
        <taxon>Zingiber</taxon>
    </lineage>
</organism>
<dbReference type="PANTHER" id="PTHR31636">
    <property type="entry name" value="OSJNBA0084A10.13 PROTEIN-RELATED"/>
    <property type="match status" value="1"/>
</dbReference>
<feature type="region of interest" description="Leucine repeat I (LRI)" evidence="3">
    <location>
        <begin position="209"/>
        <end position="269"/>
    </location>
</feature>
<dbReference type="AlphaFoldDB" id="A0A8J5L831"/>
<protein>
    <recommendedName>
        <fullName evidence="6">Scarecrow-like protein 1</fullName>
    </recommendedName>
</protein>
<evidence type="ECO:0000313" key="5">
    <source>
        <dbReference type="Proteomes" id="UP000734854"/>
    </source>
</evidence>